<protein>
    <submittedName>
        <fullName evidence="2">Uncharacterized protein</fullName>
    </submittedName>
</protein>
<dbReference type="AlphaFoldDB" id="A0A5C1ADE6"/>
<gene>
    <name evidence="2" type="ORF">PX52LOC_02033</name>
</gene>
<dbReference type="Proteomes" id="UP000324974">
    <property type="component" value="Chromosome"/>
</dbReference>
<keyword evidence="3" id="KW-1185">Reference proteome</keyword>
<evidence type="ECO:0000313" key="3">
    <source>
        <dbReference type="Proteomes" id="UP000324974"/>
    </source>
</evidence>
<keyword evidence="1" id="KW-0472">Membrane</keyword>
<evidence type="ECO:0000256" key="1">
    <source>
        <dbReference type="SAM" id="Phobius"/>
    </source>
</evidence>
<feature type="transmembrane region" description="Helical" evidence="1">
    <location>
        <begin position="12"/>
        <end position="32"/>
    </location>
</feature>
<feature type="transmembrane region" description="Helical" evidence="1">
    <location>
        <begin position="60"/>
        <end position="79"/>
    </location>
</feature>
<dbReference type="KEGG" id="lrs:PX52LOC_02033"/>
<proteinExistence type="predicted"/>
<reference evidence="3" key="1">
    <citation type="submission" date="2019-08" db="EMBL/GenBank/DDBJ databases">
        <title>Limnoglobus roseus gen. nov., sp. nov., a novel freshwater planctomycete with a giant genome from the family Gemmataceae.</title>
        <authorList>
            <person name="Kulichevskaya I.S."/>
            <person name="Naumoff D.G."/>
            <person name="Miroshnikov K."/>
            <person name="Ivanova A."/>
            <person name="Philippov D.A."/>
            <person name="Hakobyan A."/>
            <person name="Rijpstra I.C."/>
            <person name="Sinninghe Damste J.S."/>
            <person name="Liesack W."/>
            <person name="Dedysh S.N."/>
        </authorList>
    </citation>
    <scope>NUCLEOTIDE SEQUENCE [LARGE SCALE GENOMIC DNA]</scope>
    <source>
        <strain evidence="3">PX52</strain>
    </source>
</reference>
<name>A0A5C1ADE6_9BACT</name>
<dbReference type="EMBL" id="CP042425">
    <property type="protein sequence ID" value="QEL15124.1"/>
    <property type="molecule type" value="Genomic_DNA"/>
</dbReference>
<keyword evidence="1" id="KW-0812">Transmembrane</keyword>
<accession>A0A5C1ADE6</accession>
<organism evidence="2 3">
    <name type="scientific">Limnoglobus roseus</name>
    <dbReference type="NCBI Taxonomy" id="2598579"/>
    <lineage>
        <taxon>Bacteria</taxon>
        <taxon>Pseudomonadati</taxon>
        <taxon>Planctomycetota</taxon>
        <taxon>Planctomycetia</taxon>
        <taxon>Gemmatales</taxon>
        <taxon>Gemmataceae</taxon>
        <taxon>Limnoglobus</taxon>
    </lineage>
</organism>
<keyword evidence="1" id="KW-1133">Transmembrane helix</keyword>
<sequence>MSDPTVGSRMRGCAVPYFLALTVLWVLFLLMADVLPKDGELIPRGGTWRPATDGDRIQSFLWLTLCWYFGATVVFGLVWRVGEVVYSVVFGDERK</sequence>
<evidence type="ECO:0000313" key="2">
    <source>
        <dbReference type="EMBL" id="QEL15124.1"/>
    </source>
</evidence>
<dbReference type="RefSeq" id="WP_149109968.1">
    <property type="nucleotide sequence ID" value="NZ_CP042425.1"/>
</dbReference>